<accession>A0AAW8FY88</accession>
<dbReference type="AlphaFoldDB" id="A0AAW8FY88"/>
<protein>
    <submittedName>
        <fullName evidence="2">Uncharacterized protein</fullName>
    </submittedName>
</protein>
<gene>
    <name evidence="2" type="ORF">QFZ22_009715</name>
</gene>
<proteinExistence type="predicted"/>
<feature type="compositionally biased region" description="Polar residues" evidence="1">
    <location>
        <begin position="212"/>
        <end position="226"/>
    </location>
</feature>
<comment type="caution">
    <text evidence="2">The sequence shown here is derived from an EMBL/GenBank/DDBJ whole genome shotgun (WGS) entry which is preliminary data.</text>
</comment>
<dbReference type="Proteomes" id="UP001234216">
    <property type="component" value="Unassembled WGS sequence"/>
</dbReference>
<evidence type="ECO:0000313" key="2">
    <source>
        <dbReference type="EMBL" id="MDQ0913643.1"/>
    </source>
</evidence>
<feature type="compositionally biased region" description="Low complexity" evidence="1">
    <location>
        <begin position="180"/>
        <end position="191"/>
    </location>
</feature>
<feature type="region of interest" description="Disordered" evidence="1">
    <location>
        <begin position="87"/>
        <end position="256"/>
    </location>
</feature>
<feature type="compositionally biased region" description="Polar residues" evidence="1">
    <location>
        <begin position="192"/>
        <end position="201"/>
    </location>
</feature>
<name>A0AAW8FY88_9ACTN</name>
<reference evidence="2" key="1">
    <citation type="submission" date="2023-07" db="EMBL/GenBank/DDBJ databases">
        <title>Comparative genomics of wheat-associated soil bacteria to identify genetic determinants of phenazine resistance.</title>
        <authorList>
            <person name="Mouncey N."/>
        </authorList>
    </citation>
    <scope>NUCLEOTIDE SEQUENCE</scope>
    <source>
        <strain evidence="2">V4I22</strain>
    </source>
</reference>
<sequence>MCITCCTRRPIPPPITSPAAAPTRPSVRNRNWLLSRGPWEGGGIRLPAGGLQLRLLHQRRLVPRTARGGPGLRGGAQAAQLTLHGRPVTRTSGTAPGQSLGGFDGATGTPRPGEPPMPVRTDTAPTHLAGRSWPPPTRPGCRRRPRGTWPQPAPPRRTPRHGQCARLPTSPRLSASTVCGRGSSRAMSRSRTNSTGPTSRSAPHAPSAATRPRSTVPSPSAETSGSPYPDRRMPPRRTRAPNKGPERGPPLLNQSQRPCWPRALRVIRSWLAPAITLTRCWQAWTHTDPPHELQALIDAVTTGHGIDLYLRI</sequence>
<evidence type="ECO:0000313" key="3">
    <source>
        <dbReference type="Proteomes" id="UP001234216"/>
    </source>
</evidence>
<dbReference type="EMBL" id="JAUSZV010000006">
    <property type="protein sequence ID" value="MDQ0913643.1"/>
    <property type="molecule type" value="Genomic_DNA"/>
</dbReference>
<evidence type="ECO:0000256" key="1">
    <source>
        <dbReference type="SAM" id="MobiDB-lite"/>
    </source>
</evidence>
<organism evidence="2 3">
    <name type="scientific">Streptomyces canus</name>
    <dbReference type="NCBI Taxonomy" id="58343"/>
    <lineage>
        <taxon>Bacteria</taxon>
        <taxon>Bacillati</taxon>
        <taxon>Actinomycetota</taxon>
        <taxon>Actinomycetes</taxon>
        <taxon>Kitasatosporales</taxon>
        <taxon>Streptomycetaceae</taxon>
        <taxon>Streptomyces</taxon>
        <taxon>Streptomyces aurantiacus group</taxon>
    </lineage>
</organism>